<evidence type="ECO:0000256" key="2">
    <source>
        <dbReference type="ARBA" id="ARBA00022448"/>
    </source>
</evidence>
<evidence type="ECO:0000256" key="3">
    <source>
        <dbReference type="ARBA" id="ARBA00022692"/>
    </source>
</evidence>
<dbReference type="SMART" id="SM00472">
    <property type="entry name" value="MIR"/>
    <property type="match status" value="2"/>
</dbReference>
<evidence type="ECO:0000256" key="1">
    <source>
        <dbReference type="ARBA" id="ARBA00004127"/>
    </source>
</evidence>
<dbReference type="InterPro" id="IPR016093">
    <property type="entry name" value="MIR_motif"/>
</dbReference>
<feature type="domain" description="MIR" evidence="12">
    <location>
        <begin position="26"/>
        <end position="78"/>
    </location>
</feature>
<feature type="transmembrane region" description="Helical" evidence="11">
    <location>
        <begin position="2626"/>
        <end position="2648"/>
    </location>
</feature>
<feature type="region of interest" description="Disordered" evidence="10">
    <location>
        <begin position="1572"/>
        <end position="1596"/>
    </location>
</feature>
<dbReference type="Proteomes" id="UP001162640">
    <property type="component" value="Unassembled WGS sequence"/>
</dbReference>
<dbReference type="Gene3D" id="2.80.10.50">
    <property type="match status" value="2"/>
</dbReference>
<gene>
    <name evidence="13" type="ORF">TL16_g00497</name>
</gene>
<feature type="transmembrane region" description="Helical" evidence="11">
    <location>
        <begin position="2358"/>
        <end position="2380"/>
    </location>
</feature>
<keyword evidence="6" id="KW-0406">Ion transport</keyword>
<feature type="compositionally biased region" description="Basic and acidic residues" evidence="10">
    <location>
        <begin position="2982"/>
        <end position="2992"/>
    </location>
</feature>
<evidence type="ECO:0000259" key="12">
    <source>
        <dbReference type="PROSITE" id="PS50919"/>
    </source>
</evidence>
<feature type="region of interest" description="Disordered" evidence="10">
    <location>
        <begin position="3173"/>
        <end position="3194"/>
    </location>
</feature>
<dbReference type="InterPro" id="IPR005821">
    <property type="entry name" value="Ion_trans_dom"/>
</dbReference>
<feature type="compositionally biased region" description="Acidic residues" evidence="10">
    <location>
        <begin position="231"/>
        <end position="245"/>
    </location>
</feature>
<dbReference type="GO" id="GO:0012505">
    <property type="term" value="C:endomembrane system"/>
    <property type="evidence" value="ECO:0007669"/>
    <property type="project" value="UniProtKB-SubCell"/>
</dbReference>
<dbReference type="InterPro" id="IPR014821">
    <property type="entry name" value="Ins145_P3_rcpt"/>
</dbReference>
<evidence type="ECO:0000256" key="4">
    <source>
        <dbReference type="ARBA" id="ARBA00022737"/>
    </source>
</evidence>
<evidence type="ECO:0000256" key="5">
    <source>
        <dbReference type="ARBA" id="ARBA00022989"/>
    </source>
</evidence>
<feature type="domain" description="MIR" evidence="12">
    <location>
        <begin position="313"/>
        <end position="375"/>
    </location>
</feature>
<reference evidence="14" key="1">
    <citation type="journal article" date="2023" name="Commun. Biol.">
        <title>Genome analysis of Parmales, the sister group of diatoms, reveals the evolutionary specialization of diatoms from phago-mixotrophs to photoautotrophs.</title>
        <authorList>
            <person name="Ban H."/>
            <person name="Sato S."/>
            <person name="Yoshikawa S."/>
            <person name="Yamada K."/>
            <person name="Nakamura Y."/>
            <person name="Ichinomiya M."/>
            <person name="Sato N."/>
            <person name="Blanc-Mathieu R."/>
            <person name="Endo H."/>
            <person name="Kuwata A."/>
            <person name="Ogata H."/>
        </authorList>
    </citation>
    <scope>NUCLEOTIDE SEQUENCE [LARGE SCALE GENOMIC DNA]</scope>
</reference>
<keyword evidence="7 11" id="KW-0472">Membrane</keyword>
<evidence type="ECO:0000256" key="7">
    <source>
        <dbReference type="ARBA" id="ARBA00023136"/>
    </source>
</evidence>
<dbReference type="Gene3D" id="1.10.287.70">
    <property type="match status" value="1"/>
</dbReference>
<evidence type="ECO:0000256" key="9">
    <source>
        <dbReference type="ARBA" id="ARBA00023303"/>
    </source>
</evidence>
<keyword evidence="5 11" id="KW-1133">Transmembrane helix</keyword>
<organism evidence="13 14">
    <name type="scientific">Triparma laevis f. inornata</name>
    <dbReference type="NCBI Taxonomy" id="1714386"/>
    <lineage>
        <taxon>Eukaryota</taxon>
        <taxon>Sar</taxon>
        <taxon>Stramenopiles</taxon>
        <taxon>Ochrophyta</taxon>
        <taxon>Bolidophyceae</taxon>
        <taxon>Parmales</taxon>
        <taxon>Triparmaceae</taxon>
        <taxon>Triparma</taxon>
    </lineage>
</organism>
<dbReference type="PANTHER" id="PTHR13715:SF99">
    <property type="entry name" value="INOSITOL 1,4,5-TRISPHOSPHATE RECEPTOR-LIKE PROTEIN A"/>
    <property type="match status" value="1"/>
</dbReference>
<dbReference type="SUPFAM" id="SSF81324">
    <property type="entry name" value="Voltage-gated potassium channels"/>
    <property type="match status" value="1"/>
</dbReference>
<dbReference type="PANTHER" id="PTHR13715">
    <property type="entry name" value="RYANODINE RECEPTOR AND IP3 RECEPTOR"/>
    <property type="match status" value="1"/>
</dbReference>
<keyword evidence="4" id="KW-0677">Repeat</keyword>
<feature type="transmembrane region" description="Helical" evidence="11">
    <location>
        <begin position="2424"/>
        <end position="2445"/>
    </location>
</feature>
<evidence type="ECO:0000256" key="8">
    <source>
        <dbReference type="ARBA" id="ARBA00023286"/>
    </source>
</evidence>
<keyword evidence="9" id="KW-0407">Ion channel</keyword>
<feature type="region of interest" description="Disordered" evidence="10">
    <location>
        <begin position="2863"/>
        <end position="2882"/>
    </location>
</feature>
<dbReference type="InterPro" id="IPR027359">
    <property type="entry name" value="Volt_channel_dom_sf"/>
</dbReference>
<dbReference type="Pfam" id="PF00520">
    <property type="entry name" value="Ion_trans"/>
    <property type="match status" value="2"/>
</dbReference>
<evidence type="ECO:0000256" key="6">
    <source>
        <dbReference type="ARBA" id="ARBA00023065"/>
    </source>
</evidence>
<dbReference type="GO" id="GO:0005262">
    <property type="term" value="F:calcium channel activity"/>
    <property type="evidence" value="ECO:0007669"/>
    <property type="project" value="InterPro"/>
</dbReference>
<evidence type="ECO:0000256" key="10">
    <source>
        <dbReference type="SAM" id="MobiDB-lite"/>
    </source>
</evidence>
<feature type="compositionally biased region" description="Polar residues" evidence="10">
    <location>
        <begin position="801"/>
        <end position="814"/>
    </location>
</feature>
<feature type="transmembrane region" description="Helical" evidence="11">
    <location>
        <begin position="2457"/>
        <end position="2477"/>
    </location>
</feature>
<feature type="compositionally biased region" description="Polar residues" evidence="10">
    <location>
        <begin position="2924"/>
        <end position="2934"/>
    </location>
</feature>
<name>A0A9W6Z786_9STRA</name>
<dbReference type="Pfam" id="PF01365">
    <property type="entry name" value="RYDR_ITPR"/>
    <property type="match status" value="1"/>
</dbReference>
<dbReference type="Pfam" id="PF08709">
    <property type="entry name" value="Ins145_P3_rec"/>
    <property type="match status" value="1"/>
</dbReference>
<dbReference type="PROSITE" id="PS50919">
    <property type="entry name" value="MIR"/>
    <property type="match status" value="2"/>
</dbReference>
<keyword evidence="2" id="KW-0813">Transport</keyword>
<evidence type="ECO:0000313" key="14">
    <source>
        <dbReference type="Proteomes" id="UP001162640"/>
    </source>
</evidence>
<dbReference type="GO" id="GO:0016020">
    <property type="term" value="C:membrane"/>
    <property type="evidence" value="ECO:0007669"/>
    <property type="project" value="InterPro"/>
</dbReference>
<comment type="caution">
    <text evidence="13">The sequence shown here is derived from an EMBL/GenBank/DDBJ whole genome shotgun (WGS) entry which is preliminary data.</text>
</comment>
<accession>A0A9W6Z786</accession>
<sequence>MMDLRVKQELKQNQNSIKKYMTGNEKTNVLYGHIVQLKHLSTGKYLQGDTYTADKERDCLKLTLSEGDENCHFRIMPRFRVRREGSIAYYGDMMHLRSERLHGYALRISGVACDEHEDEPRVNEANLSLQPSGLKILKFYRPGERDMTLINTNIDYVSFFHPETSRYLQGSCAKGQDADENFAALVKHGNAGANMTEGPGTPRSLTRRVSGYTMFSGRGSVVGENEHNDDTDSNYEDDDDDEDDDRGMNENTFLKLDPNVTEDTPLPLESTTTSASHKNPPFFSPLMHPTPSNPLNLSAKSMFIFEYKSRLSSGFVRWADPVRIRHVATGRYLGVDPTPINGTAMESDSKRLYCSTMVDHDEGDLERTLFYIIPTDKQGEFVPESQVSLRIEHHLSDNVVLHATSKQNKAADSLGFTTSDGASDSHHLMFASKRNEHDALVMMPLQKESKFEKSMKLALAMVLSLDWFANRVISRRPLRYEHIRRTERILAKLIFFSDRFFNSVEFDKREMAQHYDPLDALNANHEVSRSFQFLAKDTKLLDKVFKVAVAPTTIPNIDMSFSQSRQKFTGKTFSHLSGVVKLAWKALENIISDNRDNENYFASHDNWINPAMVVQMPYPLGAESTFARLITNNGKLLESVIDSSMLLAFENLILHHGPHARLMNFFSAICSCLGEPILSNQETILTHLILDQERNNKIMLQIYEDPNSSPKQWEFNNSESDRPDDYLGKAEVTIGVKDLIVDWSKVACLEEFFINDKQSCNIVQFCEPLEDLENSKRGAFQKQKRGGKRNSSYSERRRGRTSSSPKSPRGSTTSLKQMHRDLIHYLVAQIELFANMSSGRSYNCIYALEKKFPYVLLCSLVSQHELPFIVKRSFCDLLRCLWIDRYPHTPVADLRINWIVSDLRSCSIDSSDALETFKLSEQHQLRHHKDEFYRFPSSSKFFICNDFIVRYFQDMGGEQIIGHRNENDMTTAVLSLTHHLVAFGFFGSEAEIKDLLDSVVNALDGRNDSFEKNSNSRLSTLVTRRKHSVIDQGVNSNLMQLSIRSQEGSAGRGFIKGLMNRTMIGSLRYGLDSSSLRVMDCKTNILKILESVSKLRANFRLSQILAHLKYTMESERSVVVDATTIETILTNFEDLNVLDVELLSSAPIDSVLLDLARYDSDDLFENALKTFKNRYTEVNSLGTVLPQLIILNDSRIPIFEDFACLTESRIQLTFYLRSYEVWAVKSVSPMNVRSYNHICYLLNKVLTFLYSPSYDSSSFEDFSMETKEDRIKRIEKYCVAERNAMDKKEQKSISHSQIEPNTKIKVAKARDKQVSKRSDSVSDFTLFGYNSSPSALVQLRRNKTPNKLHQDLLRSMGFVPNVLQHALAIEMKHAERIHGLANDKTTDPTVATDTEKSESWLFDVVKKAIFVACGLVHDNPKCQEDMFEVIDLILNKIDITFKGREVFIWDLIIFIFDKNRNLNEHVEFHIKSVELLALCAKGRNSKAAAKCQSLLDLSSAMERLYSKDTSNNLRLKTATVNYIHFVFIDTKLVDRKLSEKREIFQLLGFAYDEISIMVEHFSSSDSYLKGHVSDCGGGSPSSRQRRNSSTNDSRHLERTTYNLDSEDLQTVPVKEVKDYCLALLQMTSSILEVVMNGEVRMKYGTKVLTEEVDRFSDPMDREYLEAGIGFSIYQKKKKKGKRSLRERWGHLQTQTLKMLQGTRMLVLILTFVMIAAVCTITQIAQDATILWVNTVEEVITWFFIVELTIRVWTYIHVYGELDSFLFDPLNLCDILVVTIDLIIIFGGDDEGGSENDQAGLVKALRSARGVRLLRVLRAARALRLLKKKRKMTQTEALADPRSCQVTFHDLAKRFLKYCDTWCGDAEKEEIIHISLTLLCEHLRKGLYLRENPTEMLTDIERLRMTTTEIKRKREETHITRQHNLTNDAGAPKVILKILSTCNGLVVEDALTLGEQLLCSRNYNGQGIFFKMIDRGGRDGSFFISMRNTIRESRESLQQYRKFTREARSNLSSKMVKDMRRNMKKALPLLKFLSLLCEGHYEQTQNLMRHQPRNTITINVLQEVVDLLFSLGKSLPQLRVFQDFEGDLTLACLSFLVEATQGPCKENQDYLGNARKPVDICKNIFCTTFTRLKGEEHEKLTMQLYSKAMQLIAALLESRGRDVSLHLILRDQIPPKMLSTRLVHCKKKDIELAKKISESYGAEKKKWKALQAINTRLNGGLGGGGGEDDESMGEDMDDLGWDDTDRELNFGDGEGVGGEEDLYGGAALENDEEEELNGREQNFVQVVDAIELVWHGECIKVHYTLPSEWRSFSERKMEEFLDSVDCATAESRMKGLIDQSDDMLELMRHFAKLKDKSNFFSFVNQNFMACRMVVFAFTLVMNVNMMLSKFQSIAEIEGSTGDWRDFEAAAGSLGHLASLTTVETWNIVLSLIVVGGNFVVCLFVHRSSYLFGLEQSQYVNYGLLIFGLAFPFSLRSSLKAPRSRLLNLFLDIFDTLKPAPFLMSFFQLIVSWIGLFYPFMNMFLLLDAGNMSKSLKLCFKAILLPFKQLCLTIMFFVIVISVYTAVAFEAFGIEGFKEENAHLDCNSFFDCFVLTTYVTFRHSDISEILDFPESDSANYGSRIVFDLTFFIICGMFLFNMIGGLILDTFTHIRDEREKRTNIYNSECFVSGITRNTIEEDPRYRFISFSRLNDEDQNVWKYLYFIIYLRNKDSDEYTGVESYVSKCLSEESLEWLPSKVCCAQTNVEREVGPDMHAVSKRIEVMLSKIVGDYDEREEGGRLLGGGGGGGGDRSGSEEALYLTPITVYSEVTKKPRSAMTEGPQRRMSARDIFAAAQDGGNKVGMIKQRQASGIESVLALDPAAADNKSLGGQPVRGENHGEDKRFPRRWETSFDERSGFGRSWGPFVPAARQEEGVRDPHGGSGMSNVLSDNNNILPPPPPRQTSRANPMNNEYGDFDPDRREKEKRKAMQQRFDALSKPKSKGHDIYDEKQAAKKGTTYNNRESSDVLWGGAPAPKVPASVGRRLSQPVVEVEQPGKPVSLADLIAMKGMNDGNSDPKPSWNSDFTDAASLRLESIGSINDEDPPYLQQPVGDKKAVANFMKFQGGRRPSGAAAGAGVSSGQDRVVKLNKNATGGRISPKMDQRGALEAEFYERSQSPIHEVKKLSIADYMKSTGQQIPEKKTQNSPPPPKKKVVSMMDYLNKSKEVEVVEDTGEDSDAEQQKALWEKFGMKKSS</sequence>
<feature type="region of interest" description="Disordered" evidence="10">
    <location>
        <begin position="216"/>
        <end position="288"/>
    </location>
</feature>
<dbReference type="SUPFAM" id="SSF82109">
    <property type="entry name" value="MIR domain"/>
    <property type="match status" value="2"/>
</dbReference>
<protein>
    <recommendedName>
        <fullName evidence="12">MIR domain-containing protein</fullName>
    </recommendedName>
</protein>
<dbReference type="Pfam" id="PF08454">
    <property type="entry name" value="RIH_assoc"/>
    <property type="match status" value="1"/>
</dbReference>
<feature type="region of interest" description="Disordered" evidence="10">
    <location>
        <begin position="777"/>
        <end position="814"/>
    </location>
</feature>
<dbReference type="InterPro" id="IPR036300">
    <property type="entry name" value="MIR_dom_sf"/>
</dbReference>
<keyword evidence="8" id="KW-1071">Ligand-gated ion channel</keyword>
<dbReference type="InterPro" id="IPR000699">
    <property type="entry name" value="RIH_dom"/>
</dbReference>
<dbReference type="Pfam" id="PF02815">
    <property type="entry name" value="MIR"/>
    <property type="match status" value="1"/>
</dbReference>
<feature type="compositionally biased region" description="Basic and acidic residues" evidence="10">
    <location>
        <begin position="2957"/>
        <end position="2967"/>
    </location>
</feature>
<dbReference type="EMBL" id="BLQM01000009">
    <property type="protein sequence ID" value="GMH49362.1"/>
    <property type="molecule type" value="Genomic_DNA"/>
</dbReference>
<feature type="region of interest" description="Disordered" evidence="10">
    <location>
        <begin position="2913"/>
        <end position="3021"/>
    </location>
</feature>
<dbReference type="InterPro" id="IPR013662">
    <property type="entry name" value="RIH_assoc-dom"/>
</dbReference>
<dbReference type="Gene3D" id="1.20.120.350">
    <property type="entry name" value="Voltage-gated potassium channels. Chain C"/>
    <property type="match status" value="1"/>
</dbReference>
<feature type="transmembrane region" description="Helical" evidence="11">
    <location>
        <begin position="2548"/>
        <end position="2567"/>
    </location>
</feature>
<keyword evidence="3 11" id="KW-0812">Transmembrane</keyword>
<evidence type="ECO:0000256" key="11">
    <source>
        <dbReference type="SAM" id="Phobius"/>
    </source>
</evidence>
<evidence type="ECO:0000313" key="13">
    <source>
        <dbReference type="EMBL" id="GMH49362.1"/>
    </source>
</evidence>
<dbReference type="InterPro" id="IPR015925">
    <property type="entry name" value="Ryanodine_IP3_receptor"/>
</dbReference>
<feature type="transmembrane region" description="Helical" evidence="11">
    <location>
        <begin position="2504"/>
        <end position="2527"/>
    </location>
</feature>
<comment type="subcellular location">
    <subcellularLocation>
        <location evidence="1">Endomembrane system</location>
        <topology evidence="1">Multi-pass membrane protein</topology>
    </subcellularLocation>
</comment>
<proteinExistence type="predicted"/>